<feature type="compositionally biased region" description="Basic and acidic residues" evidence="1">
    <location>
        <begin position="43"/>
        <end position="58"/>
    </location>
</feature>
<evidence type="ECO:0000313" key="3">
    <source>
        <dbReference type="Proteomes" id="UP000324222"/>
    </source>
</evidence>
<comment type="caution">
    <text evidence="2">The sequence shown here is derived from an EMBL/GenBank/DDBJ whole genome shotgun (WGS) entry which is preliminary data.</text>
</comment>
<reference evidence="2 3" key="1">
    <citation type="submission" date="2019-05" db="EMBL/GenBank/DDBJ databases">
        <title>Another draft genome of Portunus trituberculatus and its Hox gene families provides insights of decapod evolution.</title>
        <authorList>
            <person name="Jeong J.-H."/>
            <person name="Song I."/>
            <person name="Kim S."/>
            <person name="Choi T."/>
            <person name="Kim D."/>
            <person name="Ryu S."/>
            <person name="Kim W."/>
        </authorList>
    </citation>
    <scope>NUCLEOTIDE SEQUENCE [LARGE SCALE GENOMIC DNA]</scope>
    <source>
        <tissue evidence="2">Muscle</tissue>
    </source>
</reference>
<accession>A0A5B7CJ19</accession>
<dbReference type="EMBL" id="VSRR010000005">
    <property type="protein sequence ID" value="MPC07653.1"/>
    <property type="molecule type" value="Genomic_DNA"/>
</dbReference>
<protein>
    <submittedName>
        <fullName evidence="2">Uncharacterized protein</fullName>
    </submittedName>
</protein>
<keyword evidence="3" id="KW-1185">Reference proteome</keyword>
<dbReference type="AlphaFoldDB" id="A0A5B7CJ19"/>
<gene>
    <name evidence="2" type="ORF">E2C01_000218</name>
</gene>
<evidence type="ECO:0000256" key="1">
    <source>
        <dbReference type="SAM" id="MobiDB-lite"/>
    </source>
</evidence>
<proteinExistence type="predicted"/>
<evidence type="ECO:0000313" key="2">
    <source>
        <dbReference type="EMBL" id="MPC07653.1"/>
    </source>
</evidence>
<feature type="region of interest" description="Disordered" evidence="1">
    <location>
        <begin position="43"/>
        <end position="73"/>
    </location>
</feature>
<name>A0A5B7CJ19_PORTR</name>
<organism evidence="2 3">
    <name type="scientific">Portunus trituberculatus</name>
    <name type="common">Swimming crab</name>
    <name type="synonym">Neptunus trituberculatus</name>
    <dbReference type="NCBI Taxonomy" id="210409"/>
    <lineage>
        <taxon>Eukaryota</taxon>
        <taxon>Metazoa</taxon>
        <taxon>Ecdysozoa</taxon>
        <taxon>Arthropoda</taxon>
        <taxon>Crustacea</taxon>
        <taxon>Multicrustacea</taxon>
        <taxon>Malacostraca</taxon>
        <taxon>Eumalacostraca</taxon>
        <taxon>Eucarida</taxon>
        <taxon>Decapoda</taxon>
        <taxon>Pleocyemata</taxon>
        <taxon>Brachyura</taxon>
        <taxon>Eubrachyura</taxon>
        <taxon>Portunoidea</taxon>
        <taxon>Portunidae</taxon>
        <taxon>Portuninae</taxon>
        <taxon>Portunus</taxon>
    </lineage>
</organism>
<sequence length="73" mass="8736">MMGVRCEGAWGFLDVRKLWGREGLRLERRDWGVMMREGEERSVSEYRSKHRHATDPHYTETLATPVSKRKLFR</sequence>
<dbReference type="Proteomes" id="UP000324222">
    <property type="component" value="Unassembled WGS sequence"/>
</dbReference>